<reference evidence="9" key="1">
    <citation type="submission" date="2021-06" db="EMBL/GenBank/DDBJ databases">
        <authorList>
            <person name="Kallberg Y."/>
            <person name="Tangrot J."/>
            <person name="Rosling A."/>
        </authorList>
    </citation>
    <scope>NUCLEOTIDE SEQUENCE</scope>
    <source>
        <strain evidence="9">CL551</strain>
    </source>
</reference>
<dbReference type="GO" id="GO:0004842">
    <property type="term" value="F:ubiquitin-protein transferase activity"/>
    <property type="evidence" value="ECO:0007669"/>
    <property type="project" value="InterPro"/>
</dbReference>
<gene>
    <name evidence="9" type="ORF">AMORRO_LOCUS714</name>
</gene>
<keyword evidence="4" id="KW-0863">Zinc-finger</keyword>
<comment type="subcellular location">
    <subcellularLocation>
        <location evidence="1">Cytoplasm</location>
    </subcellularLocation>
</comment>
<keyword evidence="3" id="KW-0479">Metal-binding</keyword>
<comment type="caution">
    <text evidence="9">The sequence shown here is derived from an EMBL/GenBank/DDBJ whole genome shotgun (WGS) entry which is preliminary data.</text>
</comment>
<dbReference type="InterPro" id="IPR046439">
    <property type="entry name" value="ZF_RZ_dom"/>
</dbReference>
<accession>A0A9N8V8G9</accession>
<evidence type="ECO:0000256" key="2">
    <source>
        <dbReference type="ARBA" id="ARBA00022490"/>
    </source>
</evidence>
<dbReference type="GO" id="GO:0002376">
    <property type="term" value="P:immune system process"/>
    <property type="evidence" value="ECO:0007669"/>
    <property type="project" value="UniProtKB-KW"/>
</dbReference>
<keyword evidence="10" id="KW-1185">Reference proteome</keyword>
<dbReference type="EMBL" id="CAJVPV010000228">
    <property type="protein sequence ID" value="CAG8447585.1"/>
    <property type="molecule type" value="Genomic_DNA"/>
</dbReference>
<proteinExistence type="predicted"/>
<dbReference type="GO" id="GO:0005737">
    <property type="term" value="C:cytoplasm"/>
    <property type="evidence" value="ECO:0007669"/>
    <property type="project" value="UniProtKB-SubCell"/>
</dbReference>
<evidence type="ECO:0000256" key="7">
    <source>
        <dbReference type="SAM" id="Coils"/>
    </source>
</evidence>
<sequence length="3195" mass="369905">VDDQSDTKLLQENTVATLIEVNEALTPLSKELPRSSIDSFLNCLSEVSKKHSSLALKIGYCSSHNLTLQNMYRNISNRGDVTKERIKKVATIGLYTFQHVERTNLCEVVLTYGTTQNHEDTNSTPRIVASYNLADLYNLYGRALLIGKSRASTNRSSGKNDSQDINTFIVQVNLVRQIIEVASKLIRLRHFLYQKMKIEARGVSELQCVLNKLARDLKTWEDMVDRAQNKHYYLTFFSALDILAFYKYFRTNNHERDVDKLKEVCQNILRFVNDAAQLPTPMEKWNAVQNEDDIFSVLCNIGAILYDIFNDIPQQVRSIPDTLKPVIADTVFRGQIFVAACRSHSLVPNVILSLFANHQSFPKPWQILICQSTTTAEEITLFIKRSFIATDNEYKDYLFCIANVEFLNFELQDILVRAIYNFKEKKNDYLLALVCTLEYGRSNHILDQFAENVHVTNGLDAESMELLYQEICSDVICVTSKMSGQGKTEWIKEFSFQRDKVPRTLLISDGAHFGILVRQLADCKISAVESLHLDIRLITHPYEVNFFLFELLTFKVVSNGSDIVHLTDTLIFVEIASTTKHYLLDSLPIIKYLRRQDLEWNMDNLMVSQHVNSPVQIVSRYLDLYSRKIIDKENIRFTGDNAIDEPLPAERCRQLLQRYFFDGQKDDIHSYRFLKIFINVLADQLVRFSASPFFEIEQLRIMMQETNIRSSLLEILITCSKEFATRAINTKTKQEENTRVIQEGDTQDIDSVRLGNITQWNDSNHLIVLFLSQIPDSICALYREKNKVPNNVENLLKSQVGKLQDYYLMEPSLLLERLGQLVRQKMHKLDGLPKYALSIENLLKMAMILLRSRANIPVVCCGEAGCGKKSEYDTETRSLVLALGVCYLFRLHDQLQRRHYRNKMIEIIKNHQPNFKTPPNTLNDAFEIIIRNEQDEYANRMKSYPDGTAWNEALLENILVMIVCIQTRIPVFIIGSPGSSKSLAVRIIGMNLRGIDSKDPYFRTLPQVYMIPHQSSSLSTSEGIEKAFQSAQNYQETSSKENPVTSVVLLYKVGLAETSSHNPLKVLHALLEPPLGSKDDVPAVSVIGISNWRLDNSKSSRALLVQRPLFAESDLIDTAKRLLDGIKRFDNIDLFLKRLADSYIRYIKNQIFANFHGLRDYYFLVKSIKSMCNNNQKPNVQLALARNFGGTDNMEELCTIYFQNVLKPAHVSKFNYTPIPVQELINANLAEKDARNLMLIGNGNSIVTFQTFQLRQQNIEPVVIIGSQFPDDKDGGEYLNATLDRIMMCVETGRCLILTDLEIIYDSLYDLFDQHFITVDNSSDENNQRNYTRIGIIHPNFRCILVLDKAKLPYADPILLSRFEKQKPTLEETLTEREAIILNRLKEWTRLISSIYELGDDNAEGRFKEKDMFIGFSSEETLQSLIIDQCKKNSDSDDDAIVSLCKESLISIATSDSISRADESLLNLSDALEVKECQRVYFQDQRHGNVREFFRALLDDDFTGHLTIINTFSNINIDIKSYMNGISSCQVDKLSTFRSEAKLQDQINRFYESEYNLYILQCDPATMDAGCIRLAKFMIEQSQKEFMDKEDQQNIHRPVKNACMVLHLGRNFELNGTSLFNFMSGWNQITIENLTASENSLSLFLHTNVDEIPNEKKLSFEQILSQELPWCLLCMKHPPSKKSVEHIRQLAQDIPKCATLVECLKLRTEEWLRVNSSDQLQKSSTNMRTLIRKPIAKLLYILERYHAILFFFSWDNNRDGSNKNDLFKFWKQIFMNKRIVNIDNMVMDPKPDLYIISGNYLNLKFPFSCYFMEQIDKHKELYLGELDLLCEKPENLDENGYLRPEIMTQFLEKFSEGIRTAIATLTPIILARARNLYFEDFITISSVNAGYSNESDIKLFQSLFSRSCDAEVFNDPIKLHIFWWTNSEALISKLKLAKMFPSNSLEDSSFTSNEPFKSHFIDQVCKLMLGKIMNLRGEPADEVKSILRDWKLQVVNILSLCSNIERVPGSRSLQILRICNELVSSRSIEISNIADAINLLQTPKSENILTQEFVERILELFNKFPTTEQTIASQCSFFRLCIEIILPSSPLRIHLYKILFGKESYPLFDSVLSSVLVEVIKTESLTLPGIIQNTSTILDDSIHLNAINAALKSHRLDSPIFALCVDVMQRNFFSFCSFQDLFNSFQDAVNILRSTNVEPLQSILAVALLKEFVNTLWKSLVSIGDATREPLEFDVDVDINRLIKNINQAMERQPFQIRSLKLYFLRDLYAKGLTLHEVKCFSKVQCGIFPWLNDLEWSDDDNRMGFVPYRFYDQYQEAEEAFEPLYTRGQQMKAEKFLTDVLTDSSISKKMSLMGIAISRLRDIYALRELSLHEKTTIQFLHTQLSNMPFDNFYRETLLSFITNTRQLYLISPEISQVELLIRSVIVHIIAIHSCLSASNSPLAAYLKELKTCKDTYILASSSDVDANILIEIGEALGQFARYECKCGFKYIITECGDTREEGICPRCKSRIGGVNNKVNPGNRRIDAQTIRGNEETNERLGYVYEYTESRKNVNYRIRDMTSASYRVLHLFVHTLIAATSREDCRNFFNQQDLELIKEPIEYCKRHIENDWHILTCLFDCNDETLALVLHSILSFMAENPITTFVRLDTMEKRRLWEREFTRRYITFQVINAHNTATEFQKLVKNVQHKLESEINETLRNEESHDNFCPKIWRRTTEASFENLRAYCARYQNFAIEFPFLSLFFEYEERLSLLKNLLPIVNFVRILSSKLSFRLKREDTLHFTFNRFLDNEGPSTGNFKKAFENFSKAWNLIRNHITRYKCQEFIKPMPEMNGDISVSYALVEQENESLYICGAIEYLVNLQNLFLQQVLTIKPDCSSLRFLEQEQFSSNDRIGNQAFQHRYKIKLLPLSKAHDDNIINYEWNTQLLSYSHRDPRLGHGHKIKYELRNIETELAHSLIFNKVYLIENHNSFWLDTFTYHLELFSNHPTILGEIKELIPQEVTSADKLGIPLHENPTELLSELEILLCFLKQTSGNREMKIIDYLSKWMRLSTLTESDRFCRMVKELRLKHVISLYEMVEEKVAEVEIESLDEKYKDKLSKQSQDEIVAGVDFDGVGRNLIRKHKIPHEAFATALKRFMFRYLRSERFSEKDKLANYLAEETIINFWQSWVSKDIIREKFPKSLLVANAYDAREY</sequence>
<dbReference type="Proteomes" id="UP000789342">
    <property type="component" value="Unassembled WGS sequence"/>
</dbReference>
<dbReference type="PANTHER" id="PTHR22605">
    <property type="entry name" value="RZ-TYPE DOMAIN-CONTAINING PROTEIN"/>
    <property type="match status" value="1"/>
</dbReference>
<keyword evidence="7" id="KW-0175">Coiled coil</keyword>
<dbReference type="Pfam" id="PF20173">
    <property type="entry name" value="ZnF_RZ-type"/>
    <property type="match status" value="1"/>
</dbReference>
<feature type="coiled-coil region" evidence="7">
    <location>
        <begin position="203"/>
        <end position="230"/>
    </location>
</feature>
<dbReference type="OrthoDB" id="2400221at2759"/>
<evidence type="ECO:0000256" key="3">
    <source>
        <dbReference type="ARBA" id="ARBA00022723"/>
    </source>
</evidence>
<keyword evidence="6" id="KW-0391">Immunity</keyword>
<organism evidence="9 10">
    <name type="scientific">Acaulospora morrowiae</name>
    <dbReference type="NCBI Taxonomy" id="94023"/>
    <lineage>
        <taxon>Eukaryota</taxon>
        <taxon>Fungi</taxon>
        <taxon>Fungi incertae sedis</taxon>
        <taxon>Mucoromycota</taxon>
        <taxon>Glomeromycotina</taxon>
        <taxon>Glomeromycetes</taxon>
        <taxon>Diversisporales</taxon>
        <taxon>Acaulosporaceae</taxon>
        <taxon>Acaulospora</taxon>
    </lineage>
</organism>
<evidence type="ECO:0000256" key="5">
    <source>
        <dbReference type="ARBA" id="ARBA00022833"/>
    </source>
</evidence>
<keyword evidence="5" id="KW-0862">Zinc</keyword>
<evidence type="ECO:0000313" key="10">
    <source>
        <dbReference type="Proteomes" id="UP000789342"/>
    </source>
</evidence>
<evidence type="ECO:0000313" key="9">
    <source>
        <dbReference type="EMBL" id="CAG8447585.1"/>
    </source>
</evidence>
<dbReference type="InterPro" id="IPR031248">
    <property type="entry name" value="RNF213"/>
</dbReference>
<dbReference type="PANTHER" id="PTHR22605:SF1">
    <property type="entry name" value="RZ-TYPE DOMAIN-CONTAINING PROTEIN"/>
    <property type="match status" value="1"/>
</dbReference>
<evidence type="ECO:0000256" key="1">
    <source>
        <dbReference type="ARBA" id="ARBA00004496"/>
    </source>
</evidence>
<dbReference type="PROSITE" id="PS51981">
    <property type="entry name" value="ZF_RZ"/>
    <property type="match status" value="1"/>
</dbReference>
<dbReference type="GO" id="GO:0016887">
    <property type="term" value="F:ATP hydrolysis activity"/>
    <property type="evidence" value="ECO:0007669"/>
    <property type="project" value="InterPro"/>
</dbReference>
<protein>
    <submittedName>
        <fullName evidence="9">8222_t:CDS:1</fullName>
    </submittedName>
</protein>
<feature type="domain" description="RZ-type" evidence="8">
    <location>
        <begin position="2461"/>
        <end position="2539"/>
    </location>
</feature>
<dbReference type="GO" id="GO:0008270">
    <property type="term" value="F:zinc ion binding"/>
    <property type="evidence" value="ECO:0007669"/>
    <property type="project" value="UniProtKB-KW"/>
</dbReference>
<feature type="non-terminal residue" evidence="9">
    <location>
        <position position="3195"/>
    </location>
</feature>
<evidence type="ECO:0000256" key="4">
    <source>
        <dbReference type="ARBA" id="ARBA00022771"/>
    </source>
</evidence>
<evidence type="ECO:0000259" key="8">
    <source>
        <dbReference type="PROSITE" id="PS51981"/>
    </source>
</evidence>
<keyword evidence="2" id="KW-0963">Cytoplasm</keyword>
<evidence type="ECO:0000256" key="6">
    <source>
        <dbReference type="ARBA" id="ARBA00022859"/>
    </source>
</evidence>
<name>A0A9N8V8G9_9GLOM</name>